<organism evidence="5 6">
    <name type="scientific">Urinicoccus massiliensis</name>
    <dbReference type="NCBI Taxonomy" id="1723382"/>
    <lineage>
        <taxon>Bacteria</taxon>
        <taxon>Bacillati</taxon>
        <taxon>Bacillota</taxon>
        <taxon>Tissierellia</taxon>
        <taxon>Tissierellales</taxon>
        <taxon>Peptoniphilaceae</taxon>
        <taxon>Urinicoccus</taxon>
    </lineage>
</organism>
<dbReference type="HAMAP" id="MF_00984">
    <property type="entry name" value="SSB"/>
    <property type="match status" value="1"/>
</dbReference>
<dbReference type="InterPro" id="IPR012340">
    <property type="entry name" value="NA-bd_OB-fold"/>
</dbReference>
<gene>
    <name evidence="5" type="primary">ssb_2</name>
    <name evidence="5" type="ORF">NCTC13150_01802</name>
</gene>
<dbReference type="PANTHER" id="PTHR10302">
    <property type="entry name" value="SINGLE-STRANDED DNA-BINDING PROTEIN"/>
    <property type="match status" value="1"/>
</dbReference>
<dbReference type="SUPFAM" id="SSF50249">
    <property type="entry name" value="Nucleic acid-binding proteins"/>
    <property type="match status" value="1"/>
</dbReference>
<evidence type="ECO:0000256" key="4">
    <source>
        <dbReference type="SAM" id="MobiDB-lite"/>
    </source>
</evidence>
<dbReference type="Pfam" id="PF00436">
    <property type="entry name" value="SSB"/>
    <property type="match status" value="1"/>
</dbReference>
<dbReference type="InterPro" id="IPR011344">
    <property type="entry name" value="ssDNA-bd"/>
</dbReference>
<name>A0A8H2QTS6_9FIRM</name>
<comment type="subunit">
    <text evidence="2">Homotetramer.</text>
</comment>
<dbReference type="AlphaFoldDB" id="A0A8H2QTS6"/>
<accession>A0A8H2QTS6</accession>
<dbReference type="PANTHER" id="PTHR10302:SF27">
    <property type="entry name" value="SINGLE-STRANDED DNA-BINDING PROTEIN"/>
    <property type="match status" value="1"/>
</dbReference>
<feature type="region of interest" description="Disordered" evidence="4">
    <location>
        <begin position="111"/>
        <end position="139"/>
    </location>
</feature>
<dbReference type="InterPro" id="IPR000424">
    <property type="entry name" value="Primosome_PriB/ssb"/>
</dbReference>
<evidence type="ECO:0000256" key="1">
    <source>
        <dbReference type="ARBA" id="ARBA00023125"/>
    </source>
</evidence>
<dbReference type="GO" id="GO:0003697">
    <property type="term" value="F:single-stranded DNA binding"/>
    <property type="evidence" value="ECO:0007669"/>
    <property type="project" value="UniProtKB-UniRule"/>
</dbReference>
<evidence type="ECO:0000313" key="5">
    <source>
        <dbReference type="EMBL" id="VFB17215.1"/>
    </source>
</evidence>
<keyword evidence="6" id="KW-1185">Reference proteome</keyword>
<reference evidence="5 6" key="1">
    <citation type="submission" date="2019-02" db="EMBL/GenBank/DDBJ databases">
        <authorList>
            <consortium name="Pathogen Informatics"/>
        </authorList>
    </citation>
    <scope>NUCLEOTIDE SEQUENCE [LARGE SCALE GENOMIC DNA]</scope>
    <source>
        <strain evidence="5 6">3012STDY7089603</strain>
    </source>
</reference>
<dbReference type="CDD" id="cd04496">
    <property type="entry name" value="SSB_OBF"/>
    <property type="match status" value="1"/>
</dbReference>
<dbReference type="GO" id="GO:0009295">
    <property type="term" value="C:nucleoid"/>
    <property type="evidence" value="ECO:0007669"/>
    <property type="project" value="TreeGrafter"/>
</dbReference>
<evidence type="ECO:0000256" key="3">
    <source>
        <dbReference type="PIRNR" id="PIRNR002070"/>
    </source>
</evidence>
<comment type="caution">
    <text evidence="2">Lacks conserved residue(s) required for the propagation of feature annotation.</text>
</comment>
<dbReference type="PROSITE" id="PS50935">
    <property type="entry name" value="SSB"/>
    <property type="match status" value="1"/>
</dbReference>
<evidence type="ECO:0000256" key="2">
    <source>
        <dbReference type="HAMAP-Rule" id="MF_00984"/>
    </source>
</evidence>
<dbReference type="PIRSF" id="PIRSF002070">
    <property type="entry name" value="SSB"/>
    <property type="match status" value="1"/>
</dbReference>
<dbReference type="RefSeq" id="WP_131749804.1">
    <property type="nucleotide sequence ID" value="NZ_CAACYI010000001.1"/>
</dbReference>
<proteinExistence type="inferred from homology"/>
<dbReference type="EMBL" id="CAACYI010000001">
    <property type="protein sequence ID" value="VFB17215.1"/>
    <property type="molecule type" value="Genomic_DNA"/>
</dbReference>
<keyword evidence="1 2" id="KW-0238">DNA-binding</keyword>
<dbReference type="NCBIfam" id="TIGR00621">
    <property type="entry name" value="ssb"/>
    <property type="match status" value="1"/>
</dbReference>
<dbReference type="GO" id="GO:0006260">
    <property type="term" value="P:DNA replication"/>
    <property type="evidence" value="ECO:0007669"/>
    <property type="project" value="InterPro"/>
</dbReference>
<comment type="caution">
    <text evidence="5">The sequence shown here is derived from an EMBL/GenBank/DDBJ whole genome shotgun (WGS) entry which is preliminary data.</text>
</comment>
<dbReference type="Proteomes" id="UP000377798">
    <property type="component" value="Unassembled WGS sequence"/>
</dbReference>
<sequence>MNQVSLVGRLTRDPELRYTQGGTAYCRFTLAVDRGLNKEKRQEAEANNRPTADFISCQAWGKTAEIISNYVAKGHLFSISGTIQTGRYEKDGQTIYTTDVVVRSFDFIQARGQDSPRQGHDDPGQEQGFYPVDNDDVPF</sequence>
<evidence type="ECO:0000313" key="6">
    <source>
        <dbReference type="Proteomes" id="UP000377798"/>
    </source>
</evidence>
<protein>
    <recommendedName>
        <fullName evidence="2 3">Single-stranded DNA-binding protein</fullName>
        <shortName evidence="2">SSB</shortName>
    </recommendedName>
</protein>
<dbReference type="Gene3D" id="2.40.50.140">
    <property type="entry name" value="Nucleic acid-binding proteins"/>
    <property type="match status" value="1"/>
</dbReference>